<dbReference type="EMBL" id="RBNX01000095">
    <property type="protein sequence ID" value="RML81914.1"/>
    <property type="molecule type" value="Genomic_DNA"/>
</dbReference>
<dbReference type="AlphaFoldDB" id="A0AAX1W439"/>
<organism evidence="1 2">
    <name type="scientific">Pseudomonas amygdali pv. tabaci</name>
    <name type="common">Pseudomonas syringae pv. tabaci</name>
    <dbReference type="NCBI Taxonomy" id="322"/>
    <lineage>
        <taxon>Bacteria</taxon>
        <taxon>Pseudomonadati</taxon>
        <taxon>Pseudomonadota</taxon>
        <taxon>Gammaproteobacteria</taxon>
        <taxon>Pseudomonadales</taxon>
        <taxon>Pseudomonadaceae</taxon>
        <taxon>Pseudomonas</taxon>
        <taxon>Pseudomonas amygdali</taxon>
    </lineage>
</organism>
<comment type="caution">
    <text evidence="1">The sequence shown here is derived from an EMBL/GenBank/DDBJ whole genome shotgun (WGS) entry which is preliminary data.</text>
</comment>
<name>A0AAX1W439_PSEAJ</name>
<dbReference type="Proteomes" id="UP000280350">
    <property type="component" value="Unassembled WGS sequence"/>
</dbReference>
<dbReference type="RefSeq" id="WP_122257863.1">
    <property type="nucleotide sequence ID" value="NZ_RBNX01000095.1"/>
</dbReference>
<reference evidence="1 2" key="1">
    <citation type="submission" date="2018-08" db="EMBL/GenBank/DDBJ databases">
        <title>Recombination of ecologically and evolutionarily significant loci maintains genetic cohesion in the Pseudomonas syringae species complex.</title>
        <authorList>
            <person name="Dillon M."/>
            <person name="Thakur S."/>
            <person name="Almeida R.N.D."/>
            <person name="Weir B.S."/>
            <person name="Guttman D.S."/>
        </authorList>
    </citation>
    <scope>NUCLEOTIDE SEQUENCE [LARGE SCALE GENOMIC DNA]</scope>
    <source>
        <strain evidence="1 2">ICMP 2851</strain>
    </source>
</reference>
<sequence>MGFEGIVQIQNEDSPTAVNKMLEKGWELLAITPLDVGPLYTIGRREVKKDPLDGFALGKQVTEG</sequence>
<evidence type="ECO:0008006" key="3">
    <source>
        <dbReference type="Google" id="ProtNLM"/>
    </source>
</evidence>
<evidence type="ECO:0000313" key="1">
    <source>
        <dbReference type="EMBL" id="RML81914.1"/>
    </source>
</evidence>
<proteinExistence type="predicted"/>
<evidence type="ECO:0000313" key="2">
    <source>
        <dbReference type="Proteomes" id="UP000280350"/>
    </source>
</evidence>
<protein>
    <recommendedName>
        <fullName evidence="3">DUF1737 domain-containing protein</fullName>
    </recommendedName>
</protein>
<accession>A0AAX1W439</accession>
<gene>
    <name evidence="1" type="ORF">ALQ89_02421</name>
</gene>